<evidence type="ECO:0000313" key="2">
    <source>
        <dbReference type="Proteomes" id="UP000299102"/>
    </source>
</evidence>
<keyword evidence="2" id="KW-1185">Reference proteome</keyword>
<proteinExistence type="predicted"/>
<comment type="caution">
    <text evidence="1">The sequence shown here is derived from an EMBL/GenBank/DDBJ whole genome shotgun (WGS) entry which is preliminary data.</text>
</comment>
<sequence>MRTPPRLAVTEELNTLGTMHQEERKRVPRWVSQYFSRHACTSGRILTCKANQRGPAVSELWGSAMSSALRRRAAHWSKQQMNMTVSARGLSLRPRNREPLRLHGALKYVFEAANMEVTRYPHATSIDVGTILDLQEDLLLRMNQ</sequence>
<organism evidence="1 2">
    <name type="scientific">Eumeta variegata</name>
    <name type="common">Bagworm moth</name>
    <name type="synonym">Eumeta japonica</name>
    <dbReference type="NCBI Taxonomy" id="151549"/>
    <lineage>
        <taxon>Eukaryota</taxon>
        <taxon>Metazoa</taxon>
        <taxon>Ecdysozoa</taxon>
        <taxon>Arthropoda</taxon>
        <taxon>Hexapoda</taxon>
        <taxon>Insecta</taxon>
        <taxon>Pterygota</taxon>
        <taxon>Neoptera</taxon>
        <taxon>Endopterygota</taxon>
        <taxon>Lepidoptera</taxon>
        <taxon>Glossata</taxon>
        <taxon>Ditrysia</taxon>
        <taxon>Tineoidea</taxon>
        <taxon>Psychidae</taxon>
        <taxon>Oiketicinae</taxon>
        <taxon>Eumeta</taxon>
    </lineage>
</organism>
<protein>
    <submittedName>
        <fullName evidence="1">Uncharacterized protein</fullName>
    </submittedName>
</protein>
<accession>A0A4C1YWH1</accession>
<evidence type="ECO:0000313" key="1">
    <source>
        <dbReference type="EMBL" id="GBP80801.1"/>
    </source>
</evidence>
<reference evidence="1 2" key="1">
    <citation type="journal article" date="2019" name="Commun. Biol.">
        <title>The bagworm genome reveals a unique fibroin gene that provides high tensile strength.</title>
        <authorList>
            <person name="Kono N."/>
            <person name="Nakamura H."/>
            <person name="Ohtoshi R."/>
            <person name="Tomita M."/>
            <person name="Numata K."/>
            <person name="Arakawa K."/>
        </authorList>
    </citation>
    <scope>NUCLEOTIDE SEQUENCE [LARGE SCALE GENOMIC DNA]</scope>
</reference>
<dbReference type="EMBL" id="BGZK01001482">
    <property type="protein sequence ID" value="GBP80801.1"/>
    <property type="molecule type" value="Genomic_DNA"/>
</dbReference>
<name>A0A4C1YWH1_EUMVA</name>
<gene>
    <name evidence="1" type="ORF">EVAR_47287_1</name>
</gene>
<dbReference type="Proteomes" id="UP000299102">
    <property type="component" value="Unassembled WGS sequence"/>
</dbReference>
<dbReference type="AlphaFoldDB" id="A0A4C1YWH1"/>